<keyword evidence="2 7" id="KW-0813">Transport</keyword>
<evidence type="ECO:0000256" key="1">
    <source>
        <dbReference type="ARBA" id="ARBA00004651"/>
    </source>
</evidence>
<accession>T0BCU5</accession>
<dbReference type="GO" id="GO:0005886">
    <property type="term" value="C:plasma membrane"/>
    <property type="evidence" value="ECO:0007669"/>
    <property type="project" value="UniProtKB-SubCell"/>
</dbReference>
<keyword evidence="4 7" id="KW-0812">Transmembrane</keyword>
<dbReference type="InterPro" id="IPR035906">
    <property type="entry name" value="MetI-like_sf"/>
</dbReference>
<gene>
    <name evidence="8" type="ORF">K1I37_04275</name>
</gene>
<feature type="transmembrane region" description="Helical" evidence="7">
    <location>
        <begin position="138"/>
        <end position="158"/>
    </location>
</feature>
<keyword evidence="5 7" id="KW-1133">Transmembrane helix</keyword>
<keyword evidence="9" id="KW-1185">Reference proteome</keyword>
<dbReference type="InterPro" id="IPR000515">
    <property type="entry name" value="MetI-like"/>
</dbReference>
<evidence type="ECO:0000313" key="8">
    <source>
        <dbReference type="EMBL" id="UNO49754.1"/>
    </source>
</evidence>
<dbReference type="RefSeq" id="WP_021298417.1">
    <property type="nucleotide sequence ID" value="NZ_AURB01000190.1"/>
</dbReference>
<reference evidence="9" key="1">
    <citation type="journal article" date="2022" name="G3 (Bethesda)">
        <title>Unveiling the complete genome sequence of Alicyclobacillus acidoterrestris DSM 3922T, a taint-producing strain.</title>
        <authorList>
            <person name="Leonardo I.C."/>
            <person name="Barreto Crespo M.T."/>
            <person name="Gaspar F.B."/>
        </authorList>
    </citation>
    <scope>NUCLEOTIDE SEQUENCE [LARGE SCALE GENOMIC DNA]</scope>
    <source>
        <strain evidence="9">DSM 3922</strain>
    </source>
</reference>
<dbReference type="CDD" id="cd06261">
    <property type="entry name" value="TM_PBP2"/>
    <property type="match status" value="1"/>
</dbReference>
<keyword evidence="6 7" id="KW-0472">Membrane</keyword>
<dbReference type="eggNOG" id="COG1175">
    <property type="taxonomic scope" value="Bacteria"/>
</dbReference>
<dbReference type="SUPFAM" id="SSF161098">
    <property type="entry name" value="MetI-like"/>
    <property type="match status" value="1"/>
</dbReference>
<keyword evidence="3" id="KW-1003">Cell membrane</keyword>
<dbReference type="PANTHER" id="PTHR43005:SF1">
    <property type="entry name" value="SPERMIDINE_PUTRESCINE TRANSPORT SYSTEM PERMEASE PROTEIN"/>
    <property type="match status" value="1"/>
</dbReference>
<dbReference type="STRING" id="1356854.N007_16395"/>
<dbReference type="PROSITE" id="PS50928">
    <property type="entry name" value="ABC_TM1"/>
    <property type="match status" value="1"/>
</dbReference>
<evidence type="ECO:0000256" key="6">
    <source>
        <dbReference type="ARBA" id="ARBA00023136"/>
    </source>
</evidence>
<evidence type="ECO:0000256" key="5">
    <source>
        <dbReference type="ARBA" id="ARBA00022989"/>
    </source>
</evidence>
<organism evidence="8 9">
    <name type="scientific">Alicyclobacillus acidoterrestris (strain ATCC 49025 / DSM 3922 / CIP 106132 / NCIMB 13137 / GD3B)</name>
    <dbReference type="NCBI Taxonomy" id="1356854"/>
    <lineage>
        <taxon>Bacteria</taxon>
        <taxon>Bacillati</taxon>
        <taxon>Bacillota</taxon>
        <taxon>Bacilli</taxon>
        <taxon>Bacillales</taxon>
        <taxon>Alicyclobacillaceae</taxon>
        <taxon>Alicyclobacillus</taxon>
    </lineage>
</organism>
<comment type="similarity">
    <text evidence="7">Belongs to the binding-protein-dependent transport system permease family.</text>
</comment>
<feature type="transmembrane region" description="Helical" evidence="7">
    <location>
        <begin position="189"/>
        <end position="212"/>
    </location>
</feature>
<feature type="transmembrane region" description="Helical" evidence="7">
    <location>
        <begin position="101"/>
        <end position="126"/>
    </location>
</feature>
<dbReference type="EMBL" id="CP080467">
    <property type="protein sequence ID" value="UNO49754.1"/>
    <property type="molecule type" value="Genomic_DNA"/>
</dbReference>
<dbReference type="GO" id="GO:0055085">
    <property type="term" value="P:transmembrane transport"/>
    <property type="evidence" value="ECO:0007669"/>
    <property type="project" value="InterPro"/>
</dbReference>
<evidence type="ECO:0000313" key="9">
    <source>
        <dbReference type="Proteomes" id="UP000829401"/>
    </source>
</evidence>
<proteinExistence type="inferred from homology"/>
<feature type="transmembrane region" description="Helical" evidence="7">
    <location>
        <begin position="293"/>
        <end position="315"/>
    </location>
</feature>
<feature type="transmembrane region" description="Helical" evidence="7">
    <location>
        <begin position="233"/>
        <end position="255"/>
    </location>
</feature>
<accession>A0A9E6ZQ07</accession>
<sequence>MNRSEAVPDETIDLQVIQSVHGRRRTAHKRNRVPLWMLIPAVVLLVIVVIAPFLVSIYTSFTKLDQYTIANWTAAPFVGLKNYLSALHQGNALGASALQSVWVSVAFSVLTTLIITPIGIIAALLVHHPFRGRRWVRALFLLPYVMPVFVNAITWRLLFMNGWGLIDRVLAFLHIASKNTFWLIGPNSFWAMTIADVWSSWPFIYLMVLAGLQNIPGDLYESATIDGASRVRSFFSITLPMLRPILALALLLSTLNHFNNFTLPFMMFGTPPSPQADVLPLNVYVTSFQTFNFGLGAAMSILTLILMMIPAFFYIRMLRLGEATS</sequence>
<evidence type="ECO:0000256" key="3">
    <source>
        <dbReference type="ARBA" id="ARBA00022475"/>
    </source>
</evidence>
<name>T0BCU5_ALIAG</name>
<dbReference type="PANTHER" id="PTHR43005">
    <property type="entry name" value="BLR7065 PROTEIN"/>
    <property type="match status" value="1"/>
</dbReference>
<feature type="transmembrane region" description="Helical" evidence="7">
    <location>
        <begin position="33"/>
        <end position="58"/>
    </location>
</feature>
<evidence type="ECO:0000256" key="2">
    <source>
        <dbReference type="ARBA" id="ARBA00022448"/>
    </source>
</evidence>
<evidence type="ECO:0000256" key="7">
    <source>
        <dbReference type="RuleBase" id="RU363032"/>
    </source>
</evidence>
<comment type="subcellular location">
    <subcellularLocation>
        <location evidence="1 7">Cell membrane</location>
        <topology evidence="1 7">Multi-pass membrane protein</topology>
    </subcellularLocation>
</comment>
<dbReference type="KEGG" id="aaco:K1I37_04275"/>
<evidence type="ECO:0000256" key="4">
    <source>
        <dbReference type="ARBA" id="ARBA00022692"/>
    </source>
</evidence>
<protein>
    <submittedName>
        <fullName evidence="8">Sugar ABC transporter permease</fullName>
    </submittedName>
</protein>
<dbReference type="AlphaFoldDB" id="T0BCU5"/>
<dbReference type="Pfam" id="PF00528">
    <property type="entry name" value="BPD_transp_1"/>
    <property type="match status" value="1"/>
</dbReference>
<dbReference type="Proteomes" id="UP000829401">
    <property type="component" value="Chromosome"/>
</dbReference>
<dbReference type="Gene3D" id="1.10.3720.10">
    <property type="entry name" value="MetI-like"/>
    <property type="match status" value="1"/>
</dbReference>